<comment type="similarity">
    <text evidence="6">Belongs to the inorganic carbon transporter (TC 9.A.2) DabA family.</text>
</comment>
<dbReference type="KEGG" id="fld:ABNE31_08730"/>
<evidence type="ECO:0000256" key="6">
    <source>
        <dbReference type="HAMAP-Rule" id="MF_01871"/>
    </source>
</evidence>
<feature type="binding site" evidence="6">
    <location>
        <position position="295"/>
    </location>
    <ligand>
        <name>Zn(2+)</name>
        <dbReference type="ChEBI" id="CHEBI:29105"/>
    </ligand>
</feature>
<keyword evidence="4 6" id="KW-0862">Zinc</keyword>
<evidence type="ECO:0000313" key="7">
    <source>
        <dbReference type="EMBL" id="XBQ21686.1"/>
    </source>
</evidence>
<dbReference type="GO" id="GO:0008270">
    <property type="term" value="F:zinc ion binding"/>
    <property type="evidence" value="ECO:0007669"/>
    <property type="project" value="UniProtKB-UniRule"/>
</dbReference>
<comment type="cofactor">
    <cofactor evidence="6">
        <name>Zn(2+)</name>
        <dbReference type="ChEBI" id="CHEBI:29105"/>
    </cofactor>
</comment>
<protein>
    <recommendedName>
        <fullName evidence="6">Probable inorganic carbon transporter subunit DabA</fullName>
    </recommendedName>
</protein>
<keyword evidence="2 6" id="KW-1003">Cell membrane</keyword>
<evidence type="ECO:0000256" key="4">
    <source>
        <dbReference type="ARBA" id="ARBA00022833"/>
    </source>
</evidence>
<reference evidence="7" key="1">
    <citation type="submission" date="2024-05" db="EMBL/GenBank/DDBJ databases">
        <title>Draft Genome Sequences of Flagellimonas sp. MMG031 and Marinobacter sp. MMG032 Isolated from the dinoflagellate Symbiodinium pilosum.</title>
        <authorList>
            <person name="Shikuma N.J."/>
            <person name="Farrell M.V."/>
        </authorList>
    </citation>
    <scope>NUCLEOTIDE SEQUENCE</scope>
    <source>
        <strain evidence="7">MMG031</strain>
    </source>
</reference>
<keyword evidence="5 6" id="KW-0472">Membrane</keyword>
<comment type="function">
    <text evidence="6">Part of an energy-coupled inorganic carbon pump.</text>
</comment>
<dbReference type="InterPro" id="IPR018752">
    <property type="entry name" value="DabA"/>
</dbReference>
<dbReference type="PANTHER" id="PTHR38344">
    <property type="entry name" value="UPF0753 PROTEIN AQ_863"/>
    <property type="match status" value="1"/>
</dbReference>
<sequence length="792" mass="89696">MNPTTISTLIEKAADHIGSTWPLYSFVTSNPLSGYEKLPFTEAVQRAKEVLGTSVYPKASVYQKALENGDINAGVLQNVLHKHGYKKLPEHYLPLMESEQTVENINPFAELDRAMVKWLSAFMDEGLAEWEMPFKSSGFYNAWRKLAPYDEILGNIGSNDIPKTSQEALIQLTNNFSEREIQELFTQHLAALPGWIGYIKLRTQNQTEWQKQYPIDLEQYLAVRLWTAKQLGIALLSNEKKTQPDTEIAELQHLWLKAWEKSWQLELVHTLGNSPKEIDLNKKKSSVPDAQLVFCIDTRSELIRRHVESKGFYETFGYAGFFGIAMDYENSQNGITQKSCPPILDSCYTVKEVAQENKEVEKQKLDRKNEVSQFWNYFMKRMKNMLPSTFGFVEGSGFFYGLHLMARTISPASLYRFSHKRKTGHESVCDPQLQNAQNTHDLNVPIAEQAAIVKSGFDLMGWQNFAPLVVFVGHGSHSANNPFGSSLDCGACAASPGRHNARMLAKMANNTDVRKLLENQYGLKIPDATWFLGAEHNTTTDEIELFDKHIPSSHQQLLDNLKSNLEKAQITATQERLGAMGNSVAMAQINASNWGETRPEWGLARNASFVIAPRKTTQHIDLDGRCFLHSYDWKNDKDGTALEAIMQGPMVVTQWINNHYYFSTVDNGKFGAGTKTTHNITGKFGVVQGNGGDLQTGLPWESLYNADNEPYHSPLRLTVVIQAPKERVNTILSKYEALKSLVTNEWIHLIIIDPEKGTSIHWLDQQELELKEEEQFINGFLKRKVHEELTIA</sequence>
<evidence type="ECO:0000256" key="5">
    <source>
        <dbReference type="ARBA" id="ARBA00023136"/>
    </source>
</evidence>
<name>A0AAU7MTB4_9FLAO</name>
<dbReference type="PANTHER" id="PTHR38344:SF1">
    <property type="entry name" value="INORGANIC CARBON TRANSPORTER SUBUNIT DABA-RELATED"/>
    <property type="match status" value="1"/>
</dbReference>
<comment type="subcellular location">
    <subcellularLocation>
        <location evidence="6">Cell membrane</location>
        <topology evidence="6">Peripheral membrane protein</topology>
    </subcellularLocation>
</comment>
<evidence type="ECO:0000256" key="1">
    <source>
        <dbReference type="ARBA" id="ARBA00022448"/>
    </source>
</evidence>
<comment type="subunit">
    <text evidence="6">Forms a complex with DabB.</text>
</comment>
<proteinExistence type="inferred from homology"/>
<dbReference type="HAMAP" id="MF_01871">
    <property type="entry name" value="DabA"/>
    <property type="match status" value="1"/>
</dbReference>
<evidence type="ECO:0000256" key="2">
    <source>
        <dbReference type="ARBA" id="ARBA00022475"/>
    </source>
</evidence>
<accession>A0AAU7MTB4</accession>
<dbReference type="AlphaFoldDB" id="A0AAU7MTB4"/>
<feature type="binding site" evidence="6">
    <location>
        <position position="474"/>
    </location>
    <ligand>
        <name>Zn(2+)</name>
        <dbReference type="ChEBI" id="CHEBI:29105"/>
    </ligand>
</feature>
<dbReference type="EMBL" id="CP157804">
    <property type="protein sequence ID" value="XBQ21686.1"/>
    <property type="molecule type" value="Genomic_DNA"/>
</dbReference>
<keyword evidence="1 6" id="KW-0813">Transport</keyword>
<feature type="binding site" evidence="6">
    <location>
        <position position="297"/>
    </location>
    <ligand>
        <name>Zn(2+)</name>
        <dbReference type="ChEBI" id="CHEBI:29105"/>
    </ligand>
</feature>
<dbReference type="RefSeq" id="WP_293287508.1">
    <property type="nucleotide sequence ID" value="NZ_CP157804.1"/>
</dbReference>
<gene>
    <name evidence="6" type="primary">dabA</name>
    <name evidence="7" type="ORF">ABNE31_08730</name>
</gene>
<keyword evidence="3 6" id="KW-0479">Metal-binding</keyword>
<organism evidence="7">
    <name type="scientific">Flagellimonas sp. MMG031</name>
    <dbReference type="NCBI Taxonomy" id="3158549"/>
    <lineage>
        <taxon>Bacteria</taxon>
        <taxon>Pseudomonadati</taxon>
        <taxon>Bacteroidota</taxon>
        <taxon>Flavobacteriia</taxon>
        <taxon>Flavobacteriales</taxon>
        <taxon>Flavobacteriaceae</taxon>
        <taxon>Flagellimonas</taxon>
    </lineage>
</organism>
<dbReference type="GO" id="GO:0005886">
    <property type="term" value="C:plasma membrane"/>
    <property type="evidence" value="ECO:0007669"/>
    <property type="project" value="UniProtKB-SubCell"/>
</dbReference>
<feature type="binding site" evidence="6">
    <location>
        <position position="489"/>
    </location>
    <ligand>
        <name>Zn(2+)</name>
        <dbReference type="ChEBI" id="CHEBI:29105"/>
    </ligand>
</feature>
<dbReference type="Pfam" id="PF10070">
    <property type="entry name" value="DabA"/>
    <property type="match status" value="1"/>
</dbReference>
<evidence type="ECO:0000256" key="3">
    <source>
        <dbReference type="ARBA" id="ARBA00022723"/>
    </source>
</evidence>